<gene>
    <name evidence="1" type="ORF">HF576_18195</name>
</gene>
<dbReference type="GO" id="GO:0016874">
    <property type="term" value="F:ligase activity"/>
    <property type="evidence" value="ECO:0007669"/>
    <property type="project" value="UniProtKB-KW"/>
</dbReference>
<keyword evidence="2" id="KW-1185">Reference proteome</keyword>
<keyword evidence="1" id="KW-0436">Ligase</keyword>
<sequence length="197" mass="22446">MTRPFMTDPALLESLDGQQYLVLRPEDEIETFWDVSRESLRESIAQPVSYPHTGHVTLRGFLEPDRVDELKAALTTWAQVQPPIELKVVGIDGFPPPFQIVHAELKRTSSLVSAYAGLTSLLDSTDFHRIGELPLEDWVFHMSLIYAGGLDEVSWARIYDRCRRVLEQRPAETITSADFVWYTDGAEHVERLMFAAK</sequence>
<dbReference type="Proteomes" id="UP001429745">
    <property type="component" value="Unassembled WGS sequence"/>
</dbReference>
<dbReference type="InterPro" id="IPR009097">
    <property type="entry name" value="Cyclic_Pdiesterase"/>
</dbReference>
<organism evidence="1 2">
    <name type="scientific">Microbacterium salsuginis</name>
    <dbReference type="NCBI Taxonomy" id="2722803"/>
    <lineage>
        <taxon>Bacteria</taxon>
        <taxon>Bacillati</taxon>
        <taxon>Actinomycetota</taxon>
        <taxon>Actinomycetes</taxon>
        <taxon>Micrococcales</taxon>
        <taxon>Microbacteriaceae</taxon>
        <taxon>Microbacterium</taxon>
    </lineage>
</organism>
<dbReference type="Gene3D" id="3.90.1140.10">
    <property type="entry name" value="Cyclic phosphodiesterase"/>
    <property type="match status" value="1"/>
</dbReference>
<evidence type="ECO:0000313" key="2">
    <source>
        <dbReference type="Proteomes" id="UP001429745"/>
    </source>
</evidence>
<evidence type="ECO:0000313" key="1">
    <source>
        <dbReference type="EMBL" id="NLP85769.1"/>
    </source>
</evidence>
<comment type="caution">
    <text evidence="1">The sequence shown here is derived from an EMBL/GenBank/DDBJ whole genome shotgun (WGS) entry which is preliminary data.</text>
</comment>
<name>A0ABX1KFD4_9MICO</name>
<dbReference type="SUPFAM" id="SSF55144">
    <property type="entry name" value="LigT-like"/>
    <property type="match status" value="1"/>
</dbReference>
<proteinExistence type="predicted"/>
<dbReference type="Pfam" id="PF13563">
    <property type="entry name" value="2_5_RNA_ligase2"/>
    <property type="match status" value="1"/>
</dbReference>
<protein>
    <submittedName>
        <fullName evidence="1">2'-5' RNA ligase family protein</fullName>
    </submittedName>
</protein>
<reference evidence="1 2" key="1">
    <citation type="submission" date="2020-04" db="EMBL/GenBank/DDBJ databases">
        <title>CFH 90308 Microbacterium sp.</title>
        <authorList>
            <person name="Nie G."/>
            <person name="Ming H."/>
            <person name="Xia T."/>
        </authorList>
    </citation>
    <scope>NUCLEOTIDE SEQUENCE [LARGE SCALE GENOMIC DNA]</scope>
    <source>
        <strain evidence="1 2">CFH 90308</strain>
    </source>
</reference>
<accession>A0ABX1KFD4</accession>
<dbReference type="EMBL" id="JABACI010000005">
    <property type="protein sequence ID" value="NLP85769.1"/>
    <property type="molecule type" value="Genomic_DNA"/>
</dbReference>